<evidence type="ECO:0000256" key="2">
    <source>
        <dbReference type="ARBA" id="ARBA00004993"/>
    </source>
</evidence>
<dbReference type="GO" id="GO:0000287">
    <property type="term" value="F:magnesium ion binding"/>
    <property type="evidence" value="ECO:0007669"/>
    <property type="project" value="InterPro"/>
</dbReference>
<feature type="binding site" evidence="13">
    <location>
        <position position="119"/>
    </location>
    <ligand>
        <name>Mg(2+)</name>
        <dbReference type="ChEBI" id="CHEBI:18420"/>
    </ligand>
</feature>
<evidence type="ECO:0000256" key="9">
    <source>
        <dbReference type="ARBA" id="ARBA00031996"/>
    </source>
</evidence>
<feature type="binding site" evidence="12">
    <location>
        <position position="119"/>
    </location>
    <ligand>
        <name>CoA</name>
        <dbReference type="ChEBI" id="CHEBI:57287"/>
    </ligand>
</feature>
<dbReference type="PRINTS" id="PR01399">
    <property type="entry name" value="ENTSNTHTASED"/>
</dbReference>
<keyword evidence="13" id="KW-0460">Magnesium</keyword>
<evidence type="ECO:0000256" key="1">
    <source>
        <dbReference type="ARBA" id="ARBA00003937"/>
    </source>
</evidence>
<feature type="binding site" evidence="12">
    <location>
        <position position="51"/>
    </location>
    <ligand>
        <name>CoA</name>
        <dbReference type="ChEBI" id="CHEBI:57287"/>
    </ligand>
</feature>
<comment type="caution">
    <text evidence="16">The sequence shown here is derived from an EMBL/GenBank/DDBJ whole genome shotgun (WGS) entry which is preliminary data.</text>
</comment>
<evidence type="ECO:0000256" key="7">
    <source>
        <dbReference type="ARBA" id="ARBA00023191"/>
    </source>
</evidence>
<evidence type="ECO:0000256" key="10">
    <source>
        <dbReference type="ARBA" id="ARBA00049176"/>
    </source>
</evidence>
<comment type="catalytic activity">
    <reaction evidence="10">
        <text>apo-[aryl-carrier protein] + CoA = holo-[aryl-carrier protein] + adenosine 3',5'-bisphosphate + H(+)</text>
        <dbReference type="Rhea" id="RHEA:48404"/>
        <dbReference type="Rhea" id="RHEA-COMP:15903"/>
        <dbReference type="Rhea" id="RHEA-COMP:17557"/>
        <dbReference type="ChEBI" id="CHEBI:15378"/>
        <dbReference type="ChEBI" id="CHEBI:29999"/>
        <dbReference type="ChEBI" id="CHEBI:57287"/>
        <dbReference type="ChEBI" id="CHEBI:58343"/>
        <dbReference type="ChEBI" id="CHEBI:64479"/>
    </reaction>
</comment>
<comment type="pathway">
    <text evidence="2">Siderophore biosynthesis; enterobactin biosynthesis.</text>
</comment>
<comment type="subunit">
    <text evidence="4">EntB, EntD, EntE, and EntF form a multienzyme complex called enterobactin synthase.</text>
</comment>
<dbReference type="SUPFAM" id="SSF56214">
    <property type="entry name" value="4'-phosphopantetheinyl transferase"/>
    <property type="match status" value="1"/>
</dbReference>
<comment type="function">
    <text evidence="1">Involved in the biosynthesis of the siderophore enterobactin (enterochelin), which is a macrocyclic trimeric lactone of N-(2,3-dihydroxybenzoyl)-serine. The serine trilactone serves as a scaffolding for the three catechol functionalities that provide hexadentate coordination for the tightly ligated iron(2+) atoms. Plays an essential role in the assembly of the enterobactin by catalyzing the transfer of the 4'-phosphopantetheine (Ppant) moiety from coenzyme A to the apo-domains of both EntB (ArCP domain) and EntF (PCP domain) to yield their holo-forms which make them competent for the activation of 2,3-dihydroxybenzoate (DHB) and L-serine, respectively.</text>
</comment>
<evidence type="ECO:0000256" key="6">
    <source>
        <dbReference type="ARBA" id="ARBA00022679"/>
    </source>
</evidence>
<dbReference type="GO" id="GO:0009366">
    <property type="term" value="C:enterobactin synthetase complex"/>
    <property type="evidence" value="ECO:0007669"/>
    <property type="project" value="InterPro"/>
</dbReference>
<gene>
    <name evidence="16" type="ORF">I8J31_16785</name>
</gene>
<evidence type="ECO:0000256" key="4">
    <source>
        <dbReference type="ARBA" id="ARBA00011503"/>
    </source>
</evidence>
<accession>A0A934N7R6</accession>
<dbReference type="RefSeq" id="WP_199469738.1">
    <property type="nucleotide sequence ID" value="NZ_JAEMNX010000023.1"/>
</dbReference>
<dbReference type="Proteomes" id="UP000628710">
    <property type="component" value="Unassembled WGS sequence"/>
</dbReference>
<comment type="cofactor">
    <cofactor evidence="13">
        <name>Mg(2+)</name>
        <dbReference type="ChEBI" id="CHEBI:18420"/>
    </cofactor>
</comment>
<feature type="domain" description="4'-phosphopantetheinyl transferase" evidence="14">
    <location>
        <begin position="115"/>
        <end position="199"/>
    </location>
</feature>
<feature type="binding site" evidence="13">
    <location>
        <position position="120"/>
    </location>
    <ligand>
        <name>Mg(2+)</name>
        <dbReference type="ChEBI" id="CHEBI:18420"/>
    </ligand>
</feature>
<dbReference type="InterPro" id="IPR037143">
    <property type="entry name" value="4-PPantetheinyl_Trfase_dom_sf"/>
</dbReference>
<comment type="similarity">
    <text evidence="3">Belongs to the P-Pant transferase superfamily. EntD family.</text>
</comment>
<feature type="binding site" evidence="12">
    <location>
        <position position="167"/>
    </location>
    <ligand>
        <name>CoA</name>
        <dbReference type="ChEBI" id="CHEBI:57287"/>
    </ligand>
</feature>
<keyword evidence="13" id="KW-0479">Metal-binding</keyword>
<evidence type="ECO:0000259" key="14">
    <source>
        <dbReference type="Pfam" id="PF01648"/>
    </source>
</evidence>
<keyword evidence="7" id="KW-0259">Enterobactin biosynthesis</keyword>
<evidence type="ECO:0000256" key="8">
    <source>
        <dbReference type="ARBA" id="ARBA00029894"/>
    </source>
</evidence>
<evidence type="ECO:0000256" key="13">
    <source>
        <dbReference type="PIRSR" id="PIRSR603542-2"/>
    </source>
</evidence>
<evidence type="ECO:0000256" key="3">
    <source>
        <dbReference type="ARBA" id="ARBA00008342"/>
    </source>
</evidence>
<dbReference type="InterPro" id="IPR041354">
    <property type="entry name" value="4PPT_N"/>
</dbReference>
<evidence type="ECO:0000256" key="5">
    <source>
        <dbReference type="ARBA" id="ARBA00019087"/>
    </source>
</evidence>
<dbReference type="EMBL" id="JAEMNX010000023">
    <property type="protein sequence ID" value="MBJ7539336.1"/>
    <property type="molecule type" value="Genomic_DNA"/>
</dbReference>
<evidence type="ECO:0000256" key="12">
    <source>
        <dbReference type="PIRSR" id="PIRSR603542-1"/>
    </source>
</evidence>
<dbReference type="GO" id="GO:0008897">
    <property type="term" value="F:holo-[acyl-carrier-protein] synthase activity"/>
    <property type="evidence" value="ECO:0007669"/>
    <property type="project" value="InterPro"/>
</dbReference>
<dbReference type="AlphaFoldDB" id="A0A934N7R6"/>
<protein>
    <recommendedName>
        <fullName evidence="5">Enterobactin synthase component D</fullName>
    </recommendedName>
    <alternativeName>
        <fullName evidence="8">4'-phosphopantetheinyl transferase EntD</fullName>
    </alternativeName>
    <alternativeName>
        <fullName evidence="9">Enterochelin synthase D</fullName>
    </alternativeName>
</protein>
<dbReference type="PANTHER" id="PTHR38096">
    <property type="entry name" value="ENTEROBACTIN SYNTHASE COMPONENT D"/>
    <property type="match status" value="1"/>
</dbReference>
<proteinExistence type="inferred from homology"/>
<dbReference type="Pfam" id="PF17837">
    <property type="entry name" value="4PPT_N"/>
    <property type="match status" value="1"/>
</dbReference>
<feature type="binding site" evidence="12">
    <location>
        <position position="59"/>
    </location>
    <ligand>
        <name>CoA</name>
        <dbReference type="ChEBI" id="CHEBI:57287"/>
    </ligand>
</feature>
<organism evidence="16 17">
    <name type="scientific">Marinomonas transparens</name>
    <dbReference type="NCBI Taxonomy" id="2795388"/>
    <lineage>
        <taxon>Bacteria</taxon>
        <taxon>Pseudomonadati</taxon>
        <taxon>Pseudomonadota</taxon>
        <taxon>Gammaproteobacteria</taxon>
        <taxon>Oceanospirillales</taxon>
        <taxon>Oceanospirillaceae</taxon>
        <taxon>Marinomonas</taxon>
    </lineage>
</organism>
<name>A0A934N7R6_9GAMM</name>
<dbReference type="GO" id="GO:0009239">
    <property type="term" value="P:enterobactin biosynthetic process"/>
    <property type="evidence" value="ECO:0007669"/>
    <property type="project" value="UniProtKB-KW"/>
</dbReference>
<comment type="catalytic activity">
    <reaction evidence="11">
        <text>apo-[peptidyl-carrier protein] + CoA = holo-[peptidyl-carrier protein] + adenosine 3',5'-bisphosphate + H(+)</text>
        <dbReference type="Rhea" id="RHEA:46228"/>
        <dbReference type="Rhea" id="RHEA-COMP:11479"/>
        <dbReference type="Rhea" id="RHEA-COMP:11480"/>
        <dbReference type="ChEBI" id="CHEBI:15378"/>
        <dbReference type="ChEBI" id="CHEBI:29999"/>
        <dbReference type="ChEBI" id="CHEBI:57287"/>
        <dbReference type="ChEBI" id="CHEBI:58343"/>
        <dbReference type="ChEBI" id="CHEBI:64479"/>
    </reaction>
</comment>
<feature type="binding site" evidence="12">
    <location>
        <begin position="95"/>
        <end position="96"/>
    </location>
    <ligand>
        <name>CoA</name>
        <dbReference type="ChEBI" id="CHEBI:57287"/>
    </ligand>
</feature>
<keyword evidence="6 16" id="KW-0808">Transferase</keyword>
<dbReference type="InterPro" id="IPR008278">
    <property type="entry name" value="4-PPantetheinyl_Trfase_dom"/>
</dbReference>
<dbReference type="PANTHER" id="PTHR38096:SF1">
    <property type="entry name" value="ENTEROBACTIN SYNTHASE COMPONENT D"/>
    <property type="match status" value="1"/>
</dbReference>
<evidence type="ECO:0000256" key="11">
    <source>
        <dbReference type="ARBA" id="ARBA00049191"/>
    </source>
</evidence>
<sequence>MNSYHRTQIHLTGLGFLNVSHFIFKAGSLIGSESEASIVKPTGYEKWRSKRKETFLAGRLAVRDAQVCLKVPTVPIVKAAGGSPVWPSDYTGSLSHTDSQAVAVLLSKSQSIVKGIGIDIELIASANQLDASDMIGIASEFQLLSDLNEGGSIEKPLATLLLFSLKESLYKALYPIVGEFFDFLDAELIGAESDSQNQFSLQIKRDLSDQVQSGFLIKAGFIEQNGNLLTWAYW</sequence>
<feature type="binding site" evidence="13">
    <location>
        <position position="121"/>
    </location>
    <ligand>
        <name>Mg(2+)</name>
        <dbReference type="ChEBI" id="CHEBI:18420"/>
    </ligand>
</feature>
<evidence type="ECO:0000313" key="16">
    <source>
        <dbReference type="EMBL" id="MBJ7539336.1"/>
    </source>
</evidence>
<feature type="domain" description="4'-phosphopantetheinyl transferase N-terminal" evidence="15">
    <location>
        <begin position="49"/>
        <end position="104"/>
    </location>
</feature>
<dbReference type="InterPro" id="IPR003542">
    <property type="entry name" value="Enbac_synth_compD-like"/>
</dbReference>
<dbReference type="Pfam" id="PF01648">
    <property type="entry name" value="ACPS"/>
    <property type="match status" value="1"/>
</dbReference>
<evidence type="ECO:0000259" key="15">
    <source>
        <dbReference type="Pfam" id="PF17837"/>
    </source>
</evidence>
<keyword evidence="17" id="KW-1185">Reference proteome</keyword>
<feature type="binding site" evidence="12">
    <location>
        <position position="171"/>
    </location>
    <ligand>
        <name>CoA</name>
        <dbReference type="ChEBI" id="CHEBI:57287"/>
    </ligand>
</feature>
<dbReference type="GO" id="GO:0005886">
    <property type="term" value="C:plasma membrane"/>
    <property type="evidence" value="ECO:0007669"/>
    <property type="project" value="TreeGrafter"/>
</dbReference>
<evidence type="ECO:0000313" key="17">
    <source>
        <dbReference type="Proteomes" id="UP000628710"/>
    </source>
</evidence>
<reference evidence="16" key="1">
    <citation type="submission" date="2020-12" db="EMBL/GenBank/DDBJ databases">
        <title>Marinomonas arctica sp. nov., a psychrotolerant bacterium isolated from the Arctic.</title>
        <authorList>
            <person name="Zhang Y."/>
        </authorList>
    </citation>
    <scope>NUCLEOTIDE SEQUENCE</scope>
    <source>
        <strain evidence="16">C1424</strain>
    </source>
</reference>